<proteinExistence type="inferred from homology"/>
<feature type="transmembrane region" description="Helical" evidence="12">
    <location>
        <begin position="475"/>
        <end position="496"/>
    </location>
</feature>
<keyword evidence="6 12" id="KW-1133">Transmembrane helix</keyword>
<dbReference type="InterPro" id="IPR000068">
    <property type="entry name" value="GPCR_3_Ca_sens_rcpt-rel"/>
</dbReference>
<dbReference type="PANTHER" id="PTHR24061:SF599">
    <property type="entry name" value="G-PROTEIN COUPLED RECEPTORS FAMILY 3 PROFILE DOMAIN-CONTAINING PROTEIN"/>
    <property type="match status" value="1"/>
</dbReference>
<feature type="transmembrane region" description="Helical" evidence="12">
    <location>
        <begin position="658"/>
        <end position="679"/>
    </location>
</feature>
<dbReference type="InterPro" id="IPR000337">
    <property type="entry name" value="GPCR_3"/>
</dbReference>
<dbReference type="InterPro" id="IPR004073">
    <property type="entry name" value="GPCR_3_vmron_rcpt_2"/>
</dbReference>
<dbReference type="PROSITE" id="PS00981">
    <property type="entry name" value="G_PROTEIN_RECEP_F3_3"/>
    <property type="match status" value="1"/>
</dbReference>
<dbReference type="GeneID" id="129339747"/>
<evidence type="ECO:0000313" key="15">
    <source>
        <dbReference type="RefSeq" id="XP_054850305.1"/>
    </source>
</evidence>
<dbReference type="CDD" id="cd15283">
    <property type="entry name" value="7tmC_V2R_pheromone"/>
    <property type="match status" value="1"/>
</dbReference>
<name>A0AA97K5U8_EUBMA</name>
<dbReference type="RefSeq" id="XP_054850305.1">
    <property type="nucleotide sequence ID" value="XM_054994330.1"/>
</dbReference>
<dbReference type="FunFam" id="3.40.50.2300:FF:000024">
    <property type="entry name" value="Vomeronasal 2, receptor 73"/>
    <property type="match status" value="1"/>
</dbReference>
<keyword evidence="5" id="KW-0732">Signal</keyword>
<keyword evidence="4 12" id="KW-0812">Transmembrane</keyword>
<keyword evidence="10" id="KW-0325">Glycoprotein</keyword>
<evidence type="ECO:0000256" key="12">
    <source>
        <dbReference type="SAM" id="Phobius"/>
    </source>
</evidence>
<reference evidence="15" key="1">
    <citation type="submission" date="2025-08" db="UniProtKB">
        <authorList>
            <consortium name="RefSeq"/>
        </authorList>
    </citation>
    <scope>IDENTIFICATION</scope>
    <source>
        <tissue evidence="15">Blood</tissue>
    </source>
</reference>
<keyword evidence="7" id="KW-0297">G-protein coupled receptor</keyword>
<evidence type="ECO:0000256" key="3">
    <source>
        <dbReference type="ARBA" id="ARBA00022475"/>
    </source>
</evidence>
<dbReference type="Gene3D" id="2.10.50.30">
    <property type="entry name" value="GPCR, family 3, nine cysteines domain"/>
    <property type="match status" value="1"/>
</dbReference>
<dbReference type="PANTHER" id="PTHR24061">
    <property type="entry name" value="CALCIUM-SENSING RECEPTOR-RELATED"/>
    <property type="match status" value="1"/>
</dbReference>
<feature type="transmembrane region" description="Helical" evidence="12">
    <location>
        <begin position="632"/>
        <end position="652"/>
    </location>
</feature>
<evidence type="ECO:0000259" key="13">
    <source>
        <dbReference type="PROSITE" id="PS50259"/>
    </source>
</evidence>
<dbReference type="FunFam" id="2.10.50.30:FF:000002">
    <property type="entry name" value="Vomeronasal 2 receptor, h1"/>
    <property type="match status" value="1"/>
</dbReference>
<evidence type="ECO:0000256" key="9">
    <source>
        <dbReference type="ARBA" id="ARBA00023170"/>
    </source>
</evidence>
<comment type="subcellular location">
    <subcellularLocation>
        <location evidence="1">Cell membrane</location>
        <topology evidence="1">Multi-pass membrane protein</topology>
    </subcellularLocation>
</comment>
<feature type="transmembrane region" description="Helical" evidence="12">
    <location>
        <begin position="438"/>
        <end position="463"/>
    </location>
</feature>
<dbReference type="Gene3D" id="3.40.50.2300">
    <property type="match status" value="2"/>
</dbReference>
<evidence type="ECO:0000256" key="11">
    <source>
        <dbReference type="ARBA" id="ARBA00023224"/>
    </source>
</evidence>
<gene>
    <name evidence="15" type="primary">LOC129339747</name>
</gene>
<dbReference type="AlphaFoldDB" id="A0AA97K5U8"/>
<comment type="similarity">
    <text evidence="2">Belongs to the G-protein coupled receptor 3 family.</text>
</comment>
<dbReference type="Pfam" id="PF07562">
    <property type="entry name" value="NCD3G"/>
    <property type="match status" value="1"/>
</dbReference>
<dbReference type="PROSITE" id="PS50259">
    <property type="entry name" value="G_PROTEIN_RECEP_F3_4"/>
    <property type="match status" value="1"/>
</dbReference>
<organism evidence="14 15">
    <name type="scientific">Eublepharis macularius</name>
    <name type="common">Leopard gecko</name>
    <name type="synonym">Cyrtodactylus macularius</name>
    <dbReference type="NCBI Taxonomy" id="481883"/>
    <lineage>
        <taxon>Eukaryota</taxon>
        <taxon>Metazoa</taxon>
        <taxon>Chordata</taxon>
        <taxon>Craniata</taxon>
        <taxon>Vertebrata</taxon>
        <taxon>Euteleostomi</taxon>
        <taxon>Lepidosauria</taxon>
        <taxon>Squamata</taxon>
        <taxon>Bifurcata</taxon>
        <taxon>Gekkota</taxon>
        <taxon>Eublepharidae</taxon>
        <taxon>Eublepharinae</taxon>
        <taxon>Eublepharis</taxon>
    </lineage>
</organism>
<feature type="transmembrane region" description="Helical" evidence="12">
    <location>
        <begin position="508"/>
        <end position="532"/>
    </location>
</feature>
<dbReference type="Proteomes" id="UP001190640">
    <property type="component" value="Chromosome 12"/>
</dbReference>
<evidence type="ECO:0000256" key="4">
    <source>
        <dbReference type="ARBA" id="ARBA00022692"/>
    </source>
</evidence>
<dbReference type="Pfam" id="PF01094">
    <property type="entry name" value="ANF_receptor"/>
    <property type="match status" value="1"/>
</dbReference>
<keyword evidence="14" id="KW-1185">Reference proteome</keyword>
<evidence type="ECO:0000256" key="5">
    <source>
        <dbReference type="ARBA" id="ARBA00022729"/>
    </source>
</evidence>
<dbReference type="PRINTS" id="PR00248">
    <property type="entry name" value="GPCRMGR"/>
</dbReference>
<dbReference type="GO" id="GO:0005886">
    <property type="term" value="C:plasma membrane"/>
    <property type="evidence" value="ECO:0007669"/>
    <property type="project" value="UniProtKB-SubCell"/>
</dbReference>
<dbReference type="InterPro" id="IPR038550">
    <property type="entry name" value="GPCR_3_9-Cys_sf"/>
</dbReference>
<keyword evidence="9" id="KW-0675">Receptor</keyword>
<evidence type="ECO:0000256" key="8">
    <source>
        <dbReference type="ARBA" id="ARBA00023136"/>
    </source>
</evidence>
<feature type="transmembrane region" description="Helical" evidence="12">
    <location>
        <begin position="553"/>
        <end position="571"/>
    </location>
</feature>
<dbReference type="GO" id="GO:0004930">
    <property type="term" value="F:G protein-coupled receptor activity"/>
    <property type="evidence" value="ECO:0007669"/>
    <property type="project" value="UniProtKB-KW"/>
</dbReference>
<protein>
    <submittedName>
        <fullName evidence="15">Vomeronasal type-2 receptor 26-like</fullName>
    </submittedName>
</protein>
<evidence type="ECO:0000256" key="7">
    <source>
        <dbReference type="ARBA" id="ARBA00023040"/>
    </source>
</evidence>
<dbReference type="InterPro" id="IPR017979">
    <property type="entry name" value="GPCR_3_CS"/>
</dbReference>
<dbReference type="Pfam" id="PF00003">
    <property type="entry name" value="7tm_3"/>
    <property type="match status" value="1"/>
</dbReference>
<feature type="transmembrane region" description="Helical" evidence="12">
    <location>
        <begin position="598"/>
        <end position="620"/>
    </location>
</feature>
<dbReference type="InterPro" id="IPR011500">
    <property type="entry name" value="GPCR_3_9-Cys_dom"/>
</dbReference>
<feature type="domain" description="G-protein coupled receptors family 3 profile" evidence="13">
    <location>
        <begin position="438"/>
        <end position="702"/>
    </location>
</feature>
<evidence type="ECO:0000313" key="14">
    <source>
        <dbReference type="Proteomes" id="UP001190640"/>
    </source>
</evidence>
<dbReference type="SUPFAM" id="SSF53822">
    <property type="entry name" value="Periplasmic binding protein-like I"/>
    <property type="match status" value="1"/>
</dbReference>
<keyword evidence="8 12" id="KW-0472">Membrane</keyword>
<evidence type="ECO:0000256" key="1">
    <source>
        <dbReference type="ARBA" id="ARBA00004651"/>
    </source>
</evidence>
<keyword evidence="3" id="KW-1003">Cell membrane</keyword>
<keyword evidence="11" id="KW-0807">Transducer</keyword>
<accession>A0AA97K5U8</accession>
<sequence length="706" mass="80239">MDGNHTPSFYRMVPNEDFQYAGIVKLLRHFRWKWVGLIISDNDRGDHFLQVVEPMLSRNGICIAFIERLQPALRFETIEEMLTNFFTNSPDFLERKANVVIVYGDITTITRLTGILWIPKLMIFPIDPEYMERTSAGKVWIMTAQTDFAFTTFQRFLDMQMFHGALSFTVHSNEVNGFRKFLQIVKPFWARGDSFIKDVWEQMFDCSFPNSVDPTQFSETCTGEESLESVPATFFENSMTGHSYSIYNAVYAVVHAFYLMHSSTANHKTMKDVSRLAPLNVEPWKLHSFLQKIAFNNSAGDEIAFNHQGELEAGFDITNLVTFPNNSYVRVQVGRLDVQSPLWEELHIQKDKIEWHRGLTQVPPFSVCNDNCHSGYSRKKKEGEKFCCFSCAPCPKGMISNQTDLDYCVACSQDHYPNIIQDQCIPKTLSFLSFSEPLGILLACLAVFFSLMTVLVFAIFIKYQETPIVKANNRSLSYILLLSLLFCFICSLLFIGQPTKLTCLLRQTTFSIIFSVAVSSVLAKTITVLVAFMASKPRNIFRKWMGKSFAHSIIISFSLVQGGICCVWLGTSPPFPDLEMHSTPGEITVECNEGSVTMFYTALGYIGFLATISFLVAFLAKRLPDSFNEAKFITFSMLVFCSVWLSFVPAYLSTKGKYMVAVEIFSILASSAGLLGSIFSPKCYVIILRPELNRREQLIKKRQPCF</sequence>
<dbReference type="InterPro" id="IPR001828">
    <property type="entry name" value="ANF_lig-bd_rcpt"/>
</dbReference>
<evidence type="ECO:0000256" key="10">
    <source>
        <dbReference type="ARBA" id="ARBA00023180"/>
    </source>
</evidence>
<dbReference type="InterPro" id="IPR028082">
    <property type="entry name" value="Peripla_BP_I"/>
</dbReference>
<evidence type="ECO:0000256" key="6">
    <source>
        <dbReference type="ARBA" id="ARBA00022989"/>
    </source>
</evidence>
<dbReference type="KEGG" id="emc:129339747"/>
<dbReference type="PRINTS" id="PR01535">
    <property type="entry name" value="VOMERONASL2R"/>
</dbReference>
<evidence type="ECO:0000256" key="2">
    <source>
        <dbReference type="ARBA" id="ARBA00007242"/>
    </source>
</evidence>
<dbReference type="InterPro" id="IPR017978">
    <property type="entry name" value="GPCR_3_C"/>
</dbReference>